<dbReference type="EMBL" id="CP098502">
    <property type="protein sequence ID" value="UTI62821.1"/>
    <property type="molecule type" value="Genomic_DNA"/>
</dbReference>
<organism evidence="1 2">
    <name type="scientific">Paraconexibacter antarcticus</name>
    <dbReference type="NCBI Taxonomy" id="2949664"/>
    <lineage>
        <taxon>Bacteria</taxon>
        <taxon>Bacillati</taxon>
        <taxon>Actinomycetota</taxon>
        <taxon>Thermoleophilia</taxon>
        <taxon>Solirubrobacterales</taxon>
        <taxon>Paraconexibacteraceae</taxon>
        <taxon>Paraconexibacter</taxon>
    </lineage>
</organism>
<gene>
    <name evidence="1" type="ORF">NBH00_15800</name>
</gene>
<dbReference type="RefSeq" id="WP_254569556.1">
    <property type="nucleotide sequence ID" value="NZ_CP098502.1"/>
</dbReference>
<proteinExistence type="predicted"/>
<dbReference type="Proteomes" id="UP001056035">
    <property type="component" value="Chromosome"/>
</dbReference>
<sequence>MDLTALVRFTNRNMIAFDLALGTGALLAPDQTLQALGHEAPSEDARELFRRCGPIWLTFAAAHLVAHRRGRPEDWWAVAWLRGTEIATDIVWSRSPAISRPGAREGLYLAGAFNAALALAAARVARTTA</sequence>
<reference evidence="1 2" key="1">
    <citation type="submission" date="2022-06" db="EMBL/GenBank/DDBJ databases">
        <title>Paraconexibacter antarcticus.</title>
        <authorList>
            <person name="Kim C.S."/>
        </authorList>
    </citation>
    <scope>NUCLEOTIDE SEQUENCE [LARGE SCALE GENOMIC DNA]</scope>
    <source>
        <strain evidence="1 2">02-257</strain>
    </source>
</reference>
<protein>
    <submittedName>
        <fullName evidence="1">Uncharacterized protein</fullName>
    </submittedName>
</protein>
<name>A0ABY5DPM8_9ACTN</name>
<keyword evidence="2" id="KW-1185">Reference proteome</keyword>
<evidence type="ECO:0000313" key="2">
    <source>
        <dbReference type="Proteomes" id="UP001056035"/>
    </source>
</evidence>
<accession>A0ABY5DPM8</accession>
<evidence type="ECO:0000313" key="1">
    <source>
        <dbReference type="EMBL" id="UTI62821.1"/>
    </source>
</evidence>